<sequence>MEIQCIERPTTGLRKHSRRRDRRRMEGDQIDELMERRGMATGLRSASFPSFLSDPKRVFHSNVAFIVVTSSPSQSSPDLVRPSRLTDENAFRKQHRQREDLISSWTTEIGQGMDERIG</sequence>
<evidence type="ECO:0000256" key="1">
    <source>
        <dbReference type="SAM" id="MobiDB-lite"/>
    </source>
</evidence>
<feature type="region of interest" description="Disordered" evidence="1">
    <location>
        <begin position="71"/>
        <end position="97"/>
    </location>
</feature>
<reference evidence="2 3" key="1">
    <citation type="submission" date="2015-04" db="EMBL/GenBank/DDBJ databases">
        <title>Complete genome sequence of Schizopora paradoxa KUC8140, a cosmopolitan wood degrader in East Asia.</title>
        <authorList>
            <consortium name="DOE Joint Genome Institute"/>
            <person name="Min B."/>
            <person name="Park H."/>
            <person name="Jang Y."/>
            <person name="Kim J.-J."/>
            <person name="Kim K.H."/>
            <person name="Pangilinan J."/>
            <person name="Lipzen A."/>
            <person name="Riley R."/>
            <person name="Grigoriev I.V."/>
            <person name="Spatafora J.W."/>
            <person name="Choi I.-G."/>
        </authorList>
    </citation>
    <scope>NUCLEOTIDE SEQUENCE [LARGE SCALE GENOMIC DNA]</scope>
    <source>
        <strain evidence="2 3">KUC8140</strain>
    </source>
</reference>
<dbReference type="Proteomes" id="UP000053477">
    <property type="component" value="Unassembled WGS sequence"/>
</dbReference>
<gene>
    <name evidence="2" type="ORF">SCHPADRAFT_702239</name>
</gene>
<dbReference type="AlphaFoldDB" id="A0A0H2R3Z6"/>
<name>A0A0H2R3Z6_9AGAM</name>
<evidence type="ECO:0000313" key="2">
    <source>
        <dbReference type="EMBL" id="KLO06057.1"/>
    </source>
</evidence>
<protein>
    <submittedName>
        <fullName evidence="2">Uncharacterized protein</fullName>
    </submittedName>
</protein>
<proteinExistence type="predicted"/>
<feature type="region of interest" description="Disordered" evidence="1">
    <location>
        <begin position="1"/>
        <end position="28"/>
    </location>
</feature>
<keyword evidence="3" id="KW-1185">Reference proteome</keyword>
<dbReference type="EMBL" id="KQ086242">
    <property type="protein sequence ID" value="KLO06057.1"/>
    <property type="molecule type" value="Genomic_DNA"/>
</dbReference>
<feature type="compositionally biased region" description="Basic residues" evidence="1">
    <location>
        <begin position="13"/>
        <end position="22"/>
    </location>
</feature>
<accession>A0A0H2R3Z6</accession>
<feature type="compositionally biased region" description="Basic and acidic residues" evidence="1">
    <location>
        <begin position="84"/>
        <end position="97"/>
    </location>
</feature>
<evidence type="ECO:0000313" key="3">
    <source>
        <dbReference type="Proteomes" id="UP000053477"/>
    </source>
</evidence>
<dbReference type="InParanoid" id="A0A0H2R3Z6"/>
<organism evidence="2 3">
    <name type="scientific">Schizopora paradoxa</name>
    <dbReference type="NCBI Taxonomy" id="27342"/>
    <lineage>
        <taxon>Eukaryota</taxon>
        <taxon>Fungi</taxon>
        <taxon>Dikarya</taxon>
        <taxon>Basidiomycota</taxon>
        <taxon>Agaricomycotina</taxon>
        <taxon>Agaricomycetes</taxon>
        <taxon>Hymenochaetales</taxon>
        <taxon>Schizoporaceae</taxon>
        <taxon>Schizopora</taxon>
    </lineage>
</organism>